<dbReference type="InterPro" id="IPR036779">
    <property type="entry name" value="LysM_dom_sf"/>
</dbReference>
<feature type="region of interest" description="Disordered" evidence="1">
    <location>
        <begin position="223"/>
        <end position="317"/>
    </location>
</feature>
<feature type="compositionally biased region" description="Gly residues" evidence="1">
    <location>
        <begin position="136"/>
        <end position="146"/>
    </location>
</feature>
<sequence length="377" mass="37057">MSRHDPTHDAPHHVGSTARPESRTDAGQGLRSEARSKGRARARSRARGTLSVLTLLAGAAAAGLTTAAARLVDTGAGRAGLAGALDLLGVDGTVELVVVAAGALAALRLALHGLLGLVALTVGEPGSTGPDVRAGHPGGGAASRGRGTGHARRLLVRAAADHGPVLVRRIVHRGLGIGVGAGVAASLAMSGAGAAPLHTPGTTHVVGVASTVAADAGLHGDRSGAAVDDAAPGPLDLGWHRTVAGPSDDQTGTPTAAPTAVPTARPASVPAAAPAGSPTEDLTGSVTGSVTGPTATASSSPPADRPDAPRASRSTAGQVVVLRGDTLWDIAARHLPGDATPADVARAWPRWYAANRTSIGADPDLIRPGTVLHAPSD</sequence>
<proteinExistence type="predicted"/>
<keyword evidence="4" id="KW-1185">Reference proteome</keyword>
<feature type="region of interest" description="Disordered" evidence="1">
    <location>
        <begin position="1"/>
        <end position="45"/>
    </location>
</feature>
<keyword evidence="2" id="KW-1133">Transmembrane helix</keyword>
<dbReference type="InterPro" id="IPR052196">
    <property type="entry name" value="Bact_Kbp"/>
</dbReference>
<keyword evidence="2" id="KW-0472">Membrane</keyword>
<feature type="compositionally biased region" description="Basic and acidic residues" evidence="1">
    <location>
        <begin position="1"/>
        <end position="12"/>
    </location>
</feature>
<feature type="transmembrane region" description="Helical" evidence="2">
    <location>
        <begin position="92"/>
        <end position="111"/>
    </location>
</feature>
<evidence type="ECO:0000256" key="2">
    <source>
        <dbReference type="SAM" id="Phobius"/>
    </source>
</evidence>
<keyword evidence="2" id="KW-0812">Transmembrane</keyword>
<feature type="transmembrane region" description="Helical" evidence="2">
    <location>
        <begin position="49"/>
        <end position="72"/>
    </location>
</feature>
<name>A0A2M8WWA6_9MICO</name>
<evidence type="ECO:0000313" key="4">
    <source>
        <dbReference type="Proteomes" id="UP000231586"/>
    </source>
</evidence>
<gene>
    <name evidence="3" type="ORF">CLV34_0086</name>
</gene>
<organism evidence="3 4">
    <name type="scientific">Luteimicrobium subarcticum</name>
    <dbReference type="NCBI Taxonomy" id="620910"/>
    <lineage>
        <taxon>Bacteria</taxon>
        <taxon>Bacillati</taxon>
        <taxon>Actinomycetota</taxon>
        <taxon>Actinomycetes</taxon>
        <taxon>Micrococcales</taxon>
        <taxon>Luteimicrobium</taxon>
    </lineage>
</organism>
<feature type="compositionally biased region" description="Low complexity" evidence="1">
    <location>
        <begin position="251"/>
        <end position="302"/>
    </location>
</feature>
<dbReference type="PANTHER" id="PTHR34700">
    <property type="entry name" value="POTASSIUM BINDING PROTEIN KBP"/>
    <property type="match status" value="1"/>
</dbReference>
<dbReference type="Proteomes" id="UP000231586">
    <property type="component" value="Unassembled WGS sequence"/>
</dbReference>
<accession>A0A2M8WWA6</accession>
<protein>
    <submittedName>
        <fullName evidence="3">Uncharacterized protein</fullName>
    </submittedName>
</protein>
<dbReference type="InterPro" id="IPR018392">
    <property type="entry name" value="LysM"/>
</dbReference>
<comment type="caution">
    <text evidence="3">The sequence shown here is derived from an EMBL/GenBank/DDBJ whole genome shotgun (WGS) entry which is preliminary data.</text>
</comment>
<dbReference type="AlphaFoldDB" id="A0A2M8WWA6"/>
<reference evidence="3 4" key="1">
    <citation type="submission" date="2017-11" db="EMBL/GenBank/DDBJ databases">
        <title>Genomic Encyclopedia of Archaeal and Bacterial Type Strains, Phase II (KMG-II): From Individual Species to Whole Genera.</title>
        <authorList>
            <person name="Goeker M."/>
        </authorList>
    </citation>
    <scope>NUCLEOTIDE SEQUENCE [LARGE SCALE GENOMIC DNA]</scope>
    <source>
        <strain evidence="3 4">DSM 22413</strain>
    </source>
</reference>
<dbReference type="OrthoDB" id="3210682at2"/>
<dbReference type="CDD" id="cd00118">
    <property type="entry name" value="LysM"/>
    <property type="match status" value="1"/>
</dbReference>
<feature type="region of interest" description="Disordered" evidence="1">
    <location>
        <begin position="128"/>
        <end position="147"/>
    </location>
</feature>
<evidence type="ECO:0000256" key="1">
    <source>
        <dbReference type="SAM" id="MobiDB-lite"/>
    </source>
</evidence>
<dbReference type="EMBL" id="PGTZ01000002">
    <property type="protein sequence ID" value="PJI95212.1"/>
    <property type="molecule type" value="Genomic_DNA"/>
</dbReference>
<dbReference type="RefSeq" id="WP_157803639.1">
    <property type="nucleotide sequence ID" value="NZ_PGTZ01000002.1"/>
</dbReference>
<evidence type="ECO:0000313" key="3">
    <source>
        <dbReference type="EMBL" id="PJI95212.1"/>
    </source>
</evidence>
<dbReference type="Gene3D" id="3.10.350.10">
    <property type="entry name" value="LysM domain"/>
    <property type="match status" value="1"/>
</dbReference>
<dbReference type="PANTHER" id="PTHR34700:SF4">
    <property type="entry name" value="PHAGE-LIKE ELEMENT PBSX PROTEIN XKDP"/>
    <property type="match status" value="1"/>
</dbReference>